<reference evidence="1 2" key="2">
    <citation type="journal article" date="2022" name="Mol. Ecol. Resour.">
        <title>The genomes of chicory, endive, great burdock and yacon provide insights into Asteraceae paleo-polyploidization history and plant inulin production.</title>
        <authorList>
            <person name="Fan W."/>
            <person name="Wang S."/>
            <person name="Wang H."/>
            <person name="Wang A."/>
            <person name="Jiang F."/>
            <person name="Liu H."/>
            <person name="Zhao H."/>
            <person name="Xu D."/>
            <person name="Zhang Y."/>
        </authorList>
    </citation>
    <scope>NUCLEOTIDE SEQUENCE [LARGE SCALE GENOMIC DNA]</scope>
    <source>
        <strain evidence="2">cv. Yunnan</strain>
        <tissue evidence="1">Leaves</tissue>
    </source>
</reference>
<comment type="caution">
    <text evidence="1">The sequence shown here is derived from an EMBL/GenBank/DDBJ whole genome shotgun (WGS) entry which is preliminary data.</text>
</comment>
<reference evidence="2" key="1">
    <citation type="journal article" date="2022" name="Mol. Ecol. Resour.">
        <title>The genomes of chicory, endive, great burdock and yacon provide insights into Asteraceae palaeo-polyploidization history and plant inulin production.</title>
        <authorList>
            <person name="Fan W."/>
            <person name="Wang S."/>
            <person name="Wang H."/>
            <person name="Wang A."/>
            <person name="Jiang F."/>
            <person name="Liu H."/>
            <person name="Zhao H."/>
            <person name="Xu D."/>
            <person name="Zhang Y."/>
        </authorList>
    </citation>
    <scope>NUCLEOTIDE SEQUENCE [LARGE SCALE GENOMIC DNA]</scope>
    <source>
        <strain evidence="2">cv. Yunnan</strain>
    </source>
</reference>
<dbReference type="EMBL" id="CM042035">
    <property type="protein sequence ID" value="KAI3754128.1"/>
    <property type="molecule type" value="Genomic_DNA"/>
</dbReference>
<keyword evidence="2" id="KW-1185">Reference proteome</keyword>
<gene>
    <name evidence="1" type="ORF">L1987_53906</name>
</gene>
<evidence type="ECO:0000313" key="2">
    <source>
        <dbReference type="Proteomes" id="UP001056120"/>
    </source>
</evidence>
<accession>A0ACB9E6B6</accession>
<dbReference type="Proteomes" id="UP001056120">
    <property type="component" value="Linkage Group LG18"/>
</dbReference>
<evidence type="ECO:0000313" key="1">
    <source>
        <dbReference type="EMBL" id="KAI3754128.1"/>
    </source>
</evidence>
<protein>
    <submittedName>
        <fullName evidence="1">Uncharacterized protein</fullName>
    </submittedName>
</protein>
<proteinExistence type="predicted"/>
<name>A0ACB9E6B6_9ASTR</name>
<organism evidence="1 2">
    <name type="scientific">Smallanthus sonchifolius</name>
    <dbReference type="NCBI Taxonomy" id="185202"/>
    <lineage>
        <taxon>Eukaryota</taxon>
        <taxon>Viridiplantae</taxon>
        <taxon>Streptophyta</taxon>
        <taxon>Embryophyta</taxon>
        <taxon>Tracheophyta</taxon>
        <taxon>Spermatophyta</taxon>
        <taxon>Magnoliopsida</taxon>
        <taxon>eudicotyledons</taxon>
        <taxon>Gunneridae</taxon>
        <taxon>Pentapetalae</taxon>
        <taxon>asterids</taxon>
        <taxon>campanulids</taxon>
        <taxon>Asterales</taxon>
        <taxon>Asteraceae</taxon>
        <taxon>Asteroideae</taxon>
        <taxon>Heliantheae alliance</taxon>
        <taxon>Millerieae</taxon>
        <taxon>Smallanthus</taxon>
    </lineage>
</organism>
<sequence length="943" mass="104049">MSASGSSPDPVKTAKPPAIVPDEDGFTIVNRKGKNKAIKLQRKKKQVVVRANPNGLKSNPRSASSSGDLGNQVAGLGLLTANPLPTALPWRLIPPPVCSNNQFAALNVVSELDPFDQNTGTGTTFTELDIHASIKRTSLVEAPTDLYPHEPMNEDGTPPVRLHSDVKEQAADKGDPKKEKLFCQINREHIEGARLLPTSILSSPSPGDLHTTNGGKTYSISESQRKAIADRISVSSSICIEETVNWCPGEWDYFNDLCMSLGLDPDYCIEDVESDMDNGTAQFISDPLKAGSPKANRSVCMVGNQIHSGPGKDNTPTKITCPSNLVGMLDLVKDRQERDTWDSVDDEPMNDTAATPIEEDLHMVLLNKEYTGDSILDNLSSTGGTPTDHEAMEDDEMKVDGQTEWARMTKEKVIIEWPESWNSIEELDLSSRWGATIHAVRNAWVEEFAEGRSDLHQSSIFTNNTYLWGPEIQIFKQFDPMVECLAKWEGSHKLNDHEAWRKETGQRRALPNWLDVERGECNPEETMQRDKKKKRKHKGRNPFKNQNTGLLGKNGHDTRRKIKVQSSKNQNFLKSLSHEAVTFSNSGNIPKVIPPPLGFGEFRMGKASPGNIENRGKTKVSQTSKLDRLYEELAAKEVKLKEIAGSVLKTDANRVLLNSILGMKACKLNKFSAHVNAQGMVTIDEDMRPRSSEERERDKVQPGNKLSIDGAATVGTTTKVDDGFTVVRNRKSGNRQSNSGIWNNSRSVTNKVGHRMNVPGTQPGSRNRQNGTGIINTYERNIVSNHNGVNAQAGKGKEGEGEEQEGLSNASNYTTQKVVNEPMPMNHLQELQGKGKPKRTSDIHRVETSNKFMLLDEDGNEMGYLAANRENDSGQETNDSDMVNETEHIEEVESETDATTMMMNPDGPTPLTAEGHTIITENSEAMAQPPVAMLRGDLSKCVS</sequence>